<evidence type="ECO:0000259" key="6">
    <source>
        <dbReference type="Pfam" id="PF01782"/>
    </source>
</evidence>
<gene>
    <name evidence="5 8" type="primary">rimM</name>
    <name evidence="8" type="ORF">GJW-30_1_01276</name>
</gene>
<evidence type="ECO:0000256" key="2">
    <source>
        <dbReference type="ARBA" id="ARBA00022517"/>
    </source>
</evidence>
<feature type="domain" description="RimM N-terminal" evidence="6">
    <location>
        <begin position="10"/>
        <end position="89"/>
    </location>
</feature>
<dbReference type="GO" id="GO:0042274">
    <property type="term" value="P:ribosomal small subunit biogenesis"/>
    <property type="evidence" value="ECO:0007669"/>
    <property type="project" value="UniProtKB-UniRule"/>
</dbReference>
<proteinExistence type="inferred from homology"/>
<dbReference type="InterPro" id="IPR002676">
    <property type="entry name" value="RimM_N"/>
</dbReference>
<keyword evidence="2 5" id="KW-0690">Ribosome biogenesis</keyword>
<keyword evidence="9" id="KW-1185">Reference proteome</keyword>
<evidence type="ECO:0000313" key="9">
    <source>
        <dbReference type="Proteomes" id="UP000236884"/>
    </source>
</evidence>
<keyword evidence="1 5" id="KW-0963">Cytoplasm</keyword>
<comment type="function">
    <text evidence="5">An accessory protein needed during the final step in the assembly of 30S ribosomal subunit, possibly for assembly of the head region. Essential for efficient processing of 16S rRNA. May be needed both before and after RbfA during the maturation of 16S rRNA. It has affinity for free ribosomal 30S subunits but not for 70S ribosomes.</text>
</comment>
<evidence type="ECO:0000256" key="5">
    <source>
        <dbReference type="HAMAP-Rule" id="MF_00014"/>
    </source>
</evidence>
<dbReference type="Pfam" id="PF01782">
    <property type="entry name" value="RimM"/>
    <property type="match status" value="1"/>
</dbReference>
<evidence type="ECO:0000256" key="3">
    <source>
        <dbReference type="ARBA" id="ARBA00022552"/>
    </source>
</evidence>
<keyword evidence="4 5" id="KW-0143">Chaperone</keyword>
<dbReference type="InterPro" id="IPR011033">
    <property type="entry name" value="PRC_barrel-like_sf"/>
</dbReference>
<dbReference type="HAMAP" id="MF_00014">
    <property type="entry name" value="Ribosome_mat_RimM"/>
    <property type="match status" value="1"/>
</dbReference>
<protein>
    <recommendedName>
        <fullName evidence="5">Ribosome maturation factor RimM</fullName>
    </recommendedName>
</protein>
<comment type="subunit">
    <text evidence="5">Binds ribosomal protein uS19.</text>
</comment>
<reference evidence="8 9" key="1">
    <citation type="submission" date="2015-08" db="EMBL/GenBank/DDBJ databases">
        <title>Investigation of the bacterial diversity of lava forest soil.</title>
        <authorList>
            <person name="Lee J.S."/>
        </authorList>
    </citation>
    <scope>NUCLEOTIDE SEQUENCE [LARGE SCALE GENOMIC DNA]</scope>
    <source>
        <strain evidence="8 9">GJW-30</strain>
    </source>
</reference>
<dbReference type="KEGG" id="vgo:GJW-30_1_01276"/>
<dbReference type="AlphaFoldDB" id="A0A0S3PS73"/>
<dbReference type="InterPro" id="IPR056792">
    <property type="entry name" value="PRC_RimM"/>
</dbReference>
<dbReference type="GO" id="GO:0005840">
    <property type="term" value="C:ribosome"/>
    <property type="evidence" value="ECO:0007669"/>
    <property type="project" value="InterPro"/>
</dbReference>
<evidence type="ECO:0000256" key="1">
    <source>
        <dbReference type="ARBA" id="ARBA00022490"/>
    </source>
</evidence>
<feature type="domain" description="Ribosome maturation factor RimM PRC barrel" evidence="7">
    <location>
        <begin position="102"/>
        <end position="169"/>
    </location>
</feature>
<dbReference type="RefSeq" id="WP_245408675.1">
    <property type="nucleotide sequence ID" value="NZ_AP014946.1"/>
</dbReference>
<dbReference type="Proteomes" id="UP000236884">
    <property type="component" value="Chromosome"/>
</dbReference>
<sequence>MMTGASSRVCVAQIGAAHGIRGEVRLRSFTGEPEAIKRYGALETEDGKRSLEIVSLRPQKDMFVARLKGVDDRNAAEALRNTRLYVSRERFGKTEEDEFFHADLIGLDVFDRGGTKLGSIAAVENFGAGDLIEIAPVSGDPTYYLPFTKRAVPEIDIAGKRVVVDPPSEIEGDEEEA</sequence>
<organism evidence="8 9">
    <name type="scientific">Variibacter gotjawalensis</name>
    <dbReference type="NCBI Taxonomy" id="1333996"/>
    <lineage>
        <taxon>Bacteria</taxon>
        <taxon>Pseudomonadati</taxon>
        <taxon>Pseudomonadota</taxon>
        <taxon>Alphaproteobacteria</taxon>
        <taxon>Hyphomicrobiales</taxon>
        <taxon>Nitrobacteraceae</taxon>
        <taxon>Variibacter</taxon>
    </lineage>
</organism>
<dbReference type="PANTHER" id="PTHR33692">
    <property type="entry name" value="RIBOSOME MATURATION FACTOR RIMM"/>
    <property type="match status" value="1"/>
</dbReference>
<evidence type="ECO:0000259" key="7">
    <source>
        <dbReference type="Pfam" id="PF24986"/>
    </source>
</evidence>
<dbReference type="PANTHER" id="PTHR33692:SF1">
    <property type="entry name" value="RIBOSOME MATURATION FACTOR RIMM"/>
    <property type="match status" value="1"/>
</dbReference>
<dbReference type="InterPro" id="IPR036976">
    <property type="entry name" value="RimM_N_sf"/>
</dbReference>
<dbReference type="InterPro" id="IPR011961">
    <property type="entry name" value="RimM"/>
</dbReference>
<dbReference type="GO" id="GO:0043022">
    <property type="term" value="F:ribosome binding"/>
    <property type="evidence" value="ECO:0007669"/>
    <property type="project" value="InterPro"/>
</dbReference>
<name>A0A0S3PS73_9BRAD</name>
<comment type="subcellular location">
    <subcellularLocation>
        <location evidence="5">Cytoplasm</location>
    </subcellularLocation>
</comment>
<dbReference type="SUPFAM" id="SSF50447">
    <property type="entry name" value="Translation proteins"/>
    <property type="match status" value="1"/>
</dbReference>
<dbReference type="NCBIfam" id="TIGR02273">
    <property type="entry name" value="16S_RimM"/>
    <property type="match status" value="1"/>
</dbReference>
<dbReference type="SUPFAM" id="SSF50346">
    <property type="entry name" value="PRC-barrel domain"/>
    <property type="match status" value="1"/>
</dbReference>
<dbReference type="InterPro" id="IPR009000">
    <property type="entry name" value="Transl_B-barrel_sf"/>
</dbReference>
<dbReference type="GO" id="GO:0006364">
    <property type="term" value="P:rRNA processing"/>
    <property type="evidence" value="ECO:0007669"/>
    <property type="project" value="UniProtKB-UniRule"/>
</dbReference>
<accession>A0A0S3PS73</accession>
<comment type="similarity">
    <text evidence="5">Belongs to the RimM family.</text>
</comment>
<evidence type="ECO:0000256" key="4">
    <source>
        <dbReference type="ARBA" id="ARBA00023186"/>
    </source>
</evidence>
<dbReference type="Pfam" id="PF24986">
    <property type="entry name" value="PRC_RimM"/>
    <property type="match status" value="1"/>
</dbReference>
<keyword evidence="3 5" id="KW-0698">rRNA processing</keyword>
<dbReference type="Gene3D" id="2.40.30.60">
    <property type="entry name" value="RimM"/>
    <property type="match status" value="1"/>
</dbReference>
<evidence type="ECO:0000313" key="8">
    <source>
        <dbReference type="EMBL" id="BAT58749.1"/>
    </source>
</evidence>
<dbReference type="EMBL" id="AP014946">
    <property type="protein sequence ID" value="BAT58749.1"/>
    <property type="molecule type" value="Genomic_DNA"/>
</dbReference>
<dbReference type="Gene3D" id="2.30.30.240">
    <property type="entry name" value="PRC-barrel domain"/>
    <property type="match status" value="1"/>
</dbReference>
<dbReference type="GO" id="GO:0005737">
    <property type="term" value="C:cytoplasm"/>
    <property type="evidence" value="ECO:0007669"/>
    <property type="project" value="UniProtKB-SubCell"/>
</dbReference>
<comment type="domain">
    <text evidence="5">The PRC barrel domain binds ribosomal protein uS19.</text>
</comment>